<dbReference type="InterPro" id="IPR013830">
    <property type="entry name" value="SGNH_hydro"/>
</dbReference>
<dbReference type="InterPro" id="IPR051532">
    <property type="entry name" value="Ester_Hydrolysis_Enzymes"/>
</dbReference>
<gene>
    <name evidence="2" type="ORF">Pla133_31970</name>
</gene>
<protein>
    <submittedName>
        <fullName evidence="2">GDSL-like Lipase/Acylhydrolase</fullName>
    </submittedName>
</protein>
<dbReference type="EMBL" id="CP036287">
    <property type="protein sequence ID" value="QDU68103.1"/>
    <property type="molecule type" value="Genomic_DNA"/>
</dbReference>
<dbReference type="KEGG" id="pbap:Pla133_31970"/>
<evidence type="ECO:0000313" key="2">
    <source>
        <dbReference type="EMBL" id="QDU68103.1"/>
    </source>
</evidence>
<reference evidence="2 3" key="1">
    <citation type="submission" date="2019-02" db="EMBL/GenBank/DDBJ databases">
        <title>Deep-cultivation of Planctomycetes and their phenomic and genomic characterization uncovers novel biology.</title>
        <authorList>
            <person name="Wiegand S."/>
            <person name="Jogler M."/>
            <person name="Boedeker C."/>
            <person name="Pinto D."/>
            <person name="Vollmers J."/>
            <person name="Rivas-Marin E."/>
            <person name="Kohn T."/>
            <person name="Peeters S.H."/>
            <person name="Heuer A."/>
            <person name="Rast P."/>
            <person name="Oberbeckmann S."/>
            <person name="Bunk B."/>
            <person name="Jeske O."/>
            <person name="Meyerdierks A."/>
            <person name="Storesund J.E."/>
            <person name="Kallscheuer N."/>
            <person name="Luecker S."/>
            <person name="Lage O.M."/>
            <person name="Pohl T."/>
            <person name="Merkel B.J."/>
            <person name="Hornburger P."/>
            <person name="Mueller R.-W."/>
            <person name="Bruemmer F."/>
            <person name="Labrenz M."/>
            <person name="Spormann A.M."/>
            <person name="Op den Camp H."/>
            <person name="Overmann J."/>
            <person name="Amann R."/>
            <person name="Jetten M.S.M."/>
            <person name="Mascher T."/>
            <person name="Medema M.H."/>
            <person name="Devos D.P."/>
            <person name="Kaster A.-K."/>
            <person name="Ovreas L."/>
            <person name="Rohde M."/>
            <person name="Galperin M.Y."/>
            <person name="Jogler C."/>
        </authorList>
    </citation>
    <scope>NUCLEOTIDE SEQUENCE [LARGE SCALE GENOMIC DNA]</scope>
    <source>
        <strain evidence="2 3">Pla133</strain>
    </source>
</reference>
<feature type="domain" description="SGNH hydrolase-type esterase" evidence="1">
    <location>
        <begin position="122"/>
        <end position="365"/>
    </location>
</feature>
<evidence type="ECO:0000313" key="3">
    <source>
        <dbReference type="Proteomes" id="UP000316921"/>
    </source>
</evidence>
<evidence type="ECO:0000259" key="1">
    <source>
        <dbReference type="Pfam" id="PF13472"/>
    </source>
</evidence>
<keyword evidence="2" id="KW-0378">Hydrolase</keyword>
<dbReference type="PANTHER" id="PTHR30383:SF5">
    <property type="entry name" value="SGNH HYDROLASE-TYPE ESTERASE DOMAIN-CONTAINING PROTEIN"/>
    <property type="match status" value="1"/>
</dbReference>
<dbReference type="Proteomes" id="UP000316921">
    <property type="component" value="Chromosome"/>
</dbReference>
<sequence length="383" mass="41762">MAPQPRIISPMTDRPTPSKARRALLVSSISLAVMVLGSELLLRVVGFSNEEPDPVYAVWGNELDAQMKSGRGLHQITIGTLWEPRPGAEIPMAPGEFVNSAGFRGPEREVAKPDGVVRVLTLGDSSSFGMKVAYDECYTAQLEQNLRGAGLDAETIAGGVIGYTIAQGLERFRKLSVYSPDVVVLAFGAVNELYPAQGLPDRPKIAHQKGVGFSKTDVLRANSKLVQLAHYVRDDLLGGREADRIAKYEAWVKAEQHVGGQGALDWPGTRRVAPEDFGAYLDEFVGEIRAAGAIPVLLSMPRQRVYEVESPFCLKYTKQLEAAAERLDVPLVDGRDLFKWDEVERPDPDQLFLDHFHPSAEGHQILAGGLAPVVLEALAGTRD</sequence>
<dbReference type="InterPro" id="IPR036514">
    <property type="entry name" value="SGNH_hydro_sf"/>
</dbReference>
<dbReference type="GO" id="GO:0004622">
    <property type="term" value="F:phosphatidylcholine lysophospholipase activity"/>
    <property type="evidence" value="ECO:0007669"/>
    <property type="project" value="TreeGrafter"/>
</dbReference>
<dbReference type="SUPFAM" id="SSF52266">
    <property type="entry name" value="SGNH hydrolase"/>
    <property type="match status" value="1"/>
</dbReference>
<accession>A0A518BMB5</accession>
<organism evidence="2 3">
    <name type="scientific">Engelhardtia mirabilis</name>
    <dbReference type="NCBI Taxonomy" id="2528011"/>
    <lineage>
        <taxon>Bacteria</taxon>
        <taxon>Pseudomonadati</taxon>
        <taxon>Planctomycetota</taxon>
        <taxon>Planctomycetia</taxon>
        <taxon>Planctomycetia incertae sedis</taxon>
        <taxon>Engelhardtia</taxon>
    </lineage>
</organism>
<proteinExistence type="predicted"/>
<name>A0A518BMB5_9BACT</name>
<keyword evidence="3" id="KW-1185">Reference proteome</keyword>
<dbReference type="Gene3D" id="3.40.50.1110">
    <property type="entry name" value="SGNH hydrolase"/>
    <property type="match status" value="2"/>
</dbReference>
<dbReference type="PANTHER" id="PTHR30383">
    <property type="entry name" value="THIOESTERASE 1/PROTEASE 1/LYSOPHOSPHOLIPASE L1"/>
    <property type="match status" value="1"/>
</dbReference>
<dbReference type="AlphaFoldDB" id="A0A518BMB5"/>
<dbReference type="Pfam" id="PF13472">
    <property type="entry name" value="Lipase_GDSL_2"/>
    <property type="match status" value="1"/>
</dbReference>